<feature type="region of interest" description="Disordered" evidence="1">
    <location>
        <begin position="1"/>
        <end position="87"/>
    </location>
</feature>
<organism evidence="3 4">
    <name type="scientific">Galerina marginata (strain CBS 339.88)</name>
    <dbReference type="NCBI Taxonomy" id="685588"/>
    <lineage>
        <taxon>Eukaryota</taxon>
        <taxon>Fungi</taxon>
        <taxon>Dikarya</taxon>
        <taxon>Basidiomycota</taxon>
        <taxon>Agaricomycotina</taxon>
        <taxon>Agaricomycetes</taxon>
        <taxon>Agaricomycetidae</taxon>
        <taxon>Agaricales</taxon>
        <taxon>Agaricineae</taxon>
        <taxon>Strophariaceae</taxon>
        <taxon>Galerina</taxon>
    </lineage>
</organism>
<dbReference type="SUPFAM" id="SSF63491">
    <property type="entry name" value="BAG domain"/>
    <property type="match status" value="1"/>
</dbReference>
<dbReference type="STRING" id="685588.A0A067T5I3"/>
<proteinExistence type="predicted"/>
<evidence type="ECO:0000256" key="1">
    <source>
        <dbReference type="SAM" id="MobiDB-lite"/>
    </source>
</evidence>
<feature type="compositionally biased region" description="Acidic residues" evidence="1">
    <location>
        <begin position="64"/>
        <end position="74"/>
    </location>
</feature>
<accession>A0A067T5I3</accession>
<protein>
    <recommendedName>
        <fullName evidence="2">BAG domain-containing protein</fullName>
    </recommendedName>
</protein>
<dbReference type="HOGENOM" id="CLU_075089_0_0_1"/>
<dbReference type="Gene3D" id="1.20.58.120">
    <property type="entry name" value="BAG domain"/>
    <property type="match status" value="1"/>
</dbReference>
<reference evidence="4" key="1">
    <citation type="journal article" date="2014" name="Proc. Natl. Acad. Sci. U.S.A.">
        <title>Extensive sampling of basidiomycete genomes demonstrates inadequacy of the white-rot/brown-rot paradigm for wood decay fungi.</title>
        <authorList>
            <person name="Riley R."/>
            <person name="Salamov A.A."/>
            <person name="Brown D.W."/>
            <person name="Nagy L.G."/>
            <person name="Floudas D."/>
            <person name="Held B.W."/>
            <person name="Levasseur A."/>
            <person name="Lombard V."/>
            <person name="Morin E."/>
            <person name="Otillar R."/>
            <person name="Lindquist E.A."/>
            <person name="Sun H."/>
            <person name="LaButti K.M."/>
            <person name="Schmutz J."/>
            <person name="Jabbour D."/>
            <person name="Luo H."/>
            <person name="Baker S.E."/>
            <person name="Pisabarro A.G."/>
            <person name="Walton J.D."/>
            <person name="Blanchette R.A."/>
            <person name="Henrissat B."/>
            <person name="Martin F."/>
            <person name="Cullen D."/>
            <person name="Hibbett D.S."/>
            <person name="Grigoriev I.V."/>
        </authorList>
    </citation>
    <scope>NUCLEOTIDE SEQUENCE [LARGE SCALE GENOMIC DNA]</scope>
    <source>
        <strain evidence="4">CBS 339.88</strain>
    </source>
</reference>
<evidence type="ECO:0000259" key="2">
    <source>
        <dbReference type="Pfam" id="PF02179"/>
    </source>
</evidence>
<feature type="compositionally biased region" description="Polar residues" evidence="1">
    <location>
        <begin position="193"/>
        <end position="216"/>
    </location>
</feature>
<name>A0A067T5I3_GALM3</name>
<dbReference type="InterPro" id="IPR036533">
    <property type="entry name" value="BAG_dom_sf"/>
</dbReference>
<feature type="region of interest" description="Disordered" evidence="1">
    <location>
        <begin position="120"/>
        <end position="232"/>
    </location>
</feature>
<dbReference type="OrthoDB" id="333905at2759"/>
<sequence length="392" mass="45485">MFGQSQYYNYPPNVSYNPYLHSSYQRPSPFDPIPTRAPVDHDRVMQDRARALAEQRARRSQYLPDEDDEDEDNWEYNQLGPRERAYLDAKRRQDMLERQRQQEALERRRALEVQREKALEQKQRELEARQRSLEEQRNQLRFQEEAANRQVAAEHEKRNRQQQQPQSERHRSRSRGPAPQSPATRQEEGSLPINAQQASSQPSAKPTAVPLTSRSATFPPKPAPTIEEQNAAASRIQKRYRIHASSGALDEIASQFDNVKKSFVYPRVIDFKKPGPEDGHVSVPACRPPSDFDNEEESMYVDSPGGKLTYTSTNYGLHQYTDALVKLLMKLDGVESWGDKGLRLKRREVVKDIEKEASKLERYWKQTWADYLAKQAAEDQKTQGESEQEETQ</sequence>
<dbReference type="Proteomes" id="UP000027222">
    <property type="component" value="Unassembled WGS sequence"/>
</dbReference>
<dbReference type="AlphaFoldDB" id="A0A067T5I3"/>
<feature type="domain" description="BAG" evidence="2">
    <location>
        <begin position="318"/>
        <end position="362"/>
    </location>
</feature>
<dbReference type="EMBL" id="KL142375">
    <property type="protein sequence ID" value="KDR78381.1"/>
    <property type="molecule type" value="Genomic_DNA"/>
</dbReference>
<evidence type="ECO:0000313" key="3">
    <source>
        <dbReference type="EMBL" id="KDR78381.1"/>
    </source>
</evidence>
<feature type="compositionally biased region" description="Basic and acidic residues" evidence="1">
    <location>
        <begin position="120"/>
        <end position="159"/>
    </location>
</feature>
<dbReference type="InterPro" id="IPR003103">
    <property type="entry name" value="BAG_domain"/>
</dbReference>
<keyword evidence="4" id="KW-1185">Reference proteome</keyword>
<evidence type="ECO:0000313" key="4">
    <source>
        <dbReference type="Proteomes" id="UP000027222"/>
    </source>
</evidence>
<feature type="compositionally biased region" description="Low complexity" evidence="1">
    <location>
        <begin position="7"/>
        <end position="19"/>
    </location>
</feature>
<dbReference type="GO" id="GO:0051087">
    <property type="term" value="F:protein-folding chaperone binding"/>
    <property type="evidence" value="ECO:0007669"/>
    <property type="project" value="InterPro"/>
</dbReference>
<feature type="compositionally biased region" description="Basic and acidic residues" evidence="1">
    <location>
        <begin position="38"/>
        <end position="57"/>
    </location>
</feature>
<dbReference type="Pfam" id="PF02179">
    <property type="entry name" value="BAG"/>
    <property type="match status" value="1"/>
</dbReference>
<gene>
    <name evidence="3" type="ORF">GALMADRAFT_245541</name>
</gene>